<name>A0A0E9T0T0_ANGAN</name>
<reference evidence="1" key="1">
    <citation type="submission" date="2014-11" db="EMBL/GenBank/DDBJ databases">
        <authorList>
            <person name="Amaro Gonzalez C."/>
        </authorList>
    </citation>
    <scope>NUCLEOTIDE SEQUENCE</scope>
</reference>
<sequence length="41" mass="4637">MVLWSVGLGYNPQNPPLQQQWEADFAVIFHFASHNTKNPPG</sequence>
<protein>
    <submittedName>
        <fullName evidence="1">Uncharacterized protein</fullName>
    </submittedName>
</protein>
<reference evidence="1" key="2">
    <citation type="journal article" date="2015" name="Fish Shellfish Immunol.">
        <title>Early steps in the European eel (Anguilla anguilla)-Vibrio vulnificus interaction in the gills: Role of the RtxA13 toxin.</title>
        <authorList>
            <person name="Callol A."/>
            <person name="Pajuelo D."/>
            <person name="Ebbesson L."/>
            <person name="Teles M."/>
            <person name="MacKenzie S."/>
            <person name="Amaro C."/>
        </authorList>
    </citation>
    <scope>NUCLEOTIDE SEQUENCE</scope>
</reference>
<dbReference type="AlphaFoldDB" id="A0A0E9T0T0"/>
<evidence type="ECO:0000313" key="1">
    <source>
        <dbReference type="EMBL" id="JAH47186.1"/>
    </source>
</evidence>
<dbReference type="EMBL" id="GBXM01061391">
    <property type="protein sequence ID" value="JAH47186.1"/>
    <property type="molecule type" value="Transcribed_RNA"/>
</dbReference>
<proteinExistence type="predicted"/>
<accession>A0A0E9T0T0</accession>
<organism evidence="1">
    <name type="scientific">Anguilla anguilla</name>
    <name type="common">European freshwater eel</name>
    <name type="synonym">Muraena anguilla</name>
    <dbReference type="NCBI Taxonomy" id="7936"/>
    <lineage>
        <taxon>Eukaryota</taxon>
        <taxon>Metazoa</taxon>
        <taxon>Chordata</taxon>
        <taxon>Craniata</taxon>
        <taxon>Vertebrata</taxon>
        <taxon>Euteleostomi</taxon>
        <taxon>Actinopterygii</taxon>
        <taxon>Neopterygii</taxon>
        <taxon>Teleostei</taxon>
        <taxon>Anguilliformes</taxon>
        <taxon>Anguillidae</taxon>
        <taxon>Anguilla</taxon>
    </lineage>
</organism>